<evidence type="ECO:0000256" key="1">
    <source>
        <dbReference type="SAM" id="MobiDB-lite"/>
    </source>
</evidence>
<proteinExistence type="predicted"/>
<gene>
    <name evidence="3" type="primary">Dere\GG16889</name>
    <name evidence="3" type="ORF">Dere_GG16889</name>
</gene>
<feature type="region of interest" description="Disordered" evidence="1">
    <location>
        <begin position="217"/>
        <end position="250"/>
    </location>
</feature>
<dbReference type="HOGENOM" id="CLU_033849_0_0_1"/>
<organism evidence="3 4">
    <name type="scientific">Drosophila erecta</name>
    <name type="common">Fruit fly</name>
    <dbReference type="NCBI Taxonomy" id="7220"/>
    <lineage>
        <taxon>Eukaryota</taxon>
        <taxon>Metazoa</taxon>
        <taxon>Ecdysozoa</taxon>
        <taxon>Arthropoda</taxon>
        <taxon>Hexapoda</taxon>
        <taxon>Insecta</taxon>
        <taxon>Pterygota</taxon>
        <taxon>Neoptera</taxon>
        <taxon>Endopterygota</taxon>
        <taxon>Diptera</taxon>
        <taxon>Brachycera</taxon>
        <taxon>Muscomorpha</taxon>
        <taxon>Ephydroidea</taxon>
        <taxon>Drosophilidae</taxon>
        <taxon>Drosophila</taxon>
        <taxon>Sophophora</taxon>
    </lineage>
</organism>
<sequence>MSNRKECSWVQRLLLLICILPARVITNYIPNPCQIGQGNANGGCSPTIVNVYNNQCGGQTGIVCNPPNPVTTVLPGTPGCPNTPQYPTVNPVVPSTPGCPNTPQYPTVNPVVPSTPGCPNTPQYPTVNPVVPSTPGCPNTPQCPTVNPVVPSTPGCPNTPQCPTVNPVVPSTPGCPNTPQCPTVNPVVPSTPGCPNTPQYPTVDPILPSPPICPNTPQNPCTTPTPTTTPPSVTEQPAPAPKSTPLPTPIPVTMPPPAPIIRCPEGTILVRGVCRLLFCGENSLYAEGRCIRTRCPAGYVWTGIRCSKPQPLELGTIHIENTIHQLPGTQPPLILNNVNNVKVNASITIPGLVSEEEEDEEVVAPQPPSTPCCIVYAPRVCTNQVGQVQYKCFSRSQQQCGSFCSANKVMLAPPAVTTWTQSNNQMVVIPPNWAGQGCQSNYGTCQQPQNLYDCSGCALADFSTCSSYCYSYKCSTHNCAYYDQAQYCSQYAGQIGCRPEDGWALSG</sequence>
<feature type="signal peptide" evidence="2">
    <location>
        <begin position="1"/>
        <end position="26"/>
    </location>
</feature>
<dbReference type="OrthoDB" id="7250310at2759"/>
<dbReference type="OMA" id="CPNTPQY"/>
<keyword evidence="2" id="KW-0732">Signal</keyword>
<feature type="compositionally biased region" description="Pro residues" evidence="1">
    <location>
        <begin position="238"/>
        <end position="250"/>
    </location>
</feature>
<dbReference type="Proteomes" id="UP000008711">
    <property type="component" value="Unassembled WGS sequence"/>
</dbReference>
<dbReference type="KEGG" id="der:6552877"/>
<feature type="compositionally biased region" description="Low complexity" evidence="1">
    <location>
        <begin position="217"/>
        <end position="237"/>
    </location>
</feature>
<accession>B3P3R5</accession>
<evidence type="ECO:0000313" key="4">
    <source>
        <dbReference type="Proteomes" id="UP000008711"/>
    </source>
</evidence>
<evidence type="ECO:0000313" key="3">
    <source>
        <dbReference type="EMBL" id="EDV48953.1"/>
    </source>
</evidence>
<feature type="chain" id="PRO_5002796099" evidence="2">
    <location>
        <begin position="27"/>
        <end position="507"/>
    </location>
</feature>
<reference evidence="3 4" key="1">
    <citation type="journal article" date="2007" name="Nature">
        <title>Evolution of genes and genomes on the Drosophila phylogeny.</title>
        <authorList>
            <consortium name="Drosophila 12 Genomes Consortium"/>
            <person name="Clark A.G."/>
            <person name="Eisen M.B."/>
            <person name="Smith D.R."/>
            <person name="Bergman C.M."/>
            <person name="Oliver B."/>
            <person name="Markow T.A."/>
            <person name="Kaufman T.C."/>
            <person name="Kellis M."/>
            <person name="Gelbart W."/>
            <person name="Iyer V.N."/>
            <person name="Pollard D.A."/>
            <person name="Sackton T.B."/>
            <person name="Larracuente A.M."/>
            <person name="Singh N.D."/>
            <person name="Abad J.P."/>
            <person name="Abt D.N."/>
            <person name="Adryan B."/>
            <person name="Aguade M."/>
            <person name="Akashi H."/>
            <person name="Anderson W.W."/>
            <person name="Aquadro C.F."/>
            <person name="Ardell D.H."/>
            <person name="Arguello R."/>
            <person name="Artieri C.G."/>
            <person name="Barbash D.A."/>
            <person name="Barker D."/>
            <person name="Barsanti P."/>
            <person name="Batterham P."/>
            <person name="Batzoglou S."/>
            <person name="Begun D."/>
            <person name="Bhutkar A."/>
            <person name="Blanco E."/>
            <person name="Bosak S.A."/>
            <person name="Bradley R.K."/>
            <person name="Brand A.D."/>
            <person name="Brent M.R."/>
            <person name="Brooks A.N."/>
            <person name="Brown R.H."/>
            <person name="Butlin R.K."/>
            <person name="Caggese C."/>
            <person name="Calvi B.R."/>
            <person name="Bernardo de Carvalho A."/>
            <person name="Caspi A."/>
            <person name="Castrezana S."/>
            <person name="Celniker S.E."/>
            <person name="Chang J.L."/>
            <person name="Chapple C."/>
            <person name="Chatterji S."/>
            <person name="Chinwalla A."/>
            <person name="Civetta A."/>
            <person name="Clifton S.W."/>
            <person name="Comeron J.M."/>
            <person name="Costello J.C."/>
            <person name="Coyne J.A."/>
            <person name="Daub J."/>
            <person name="David R.G."/>
            <person name="Delcher A.L."/>
            <person name="Delehaunty K."/>
            <person name="Do C.B."/>
            <person name="Ebling H."/>
            <person name="Edwards K."/>
            <person name="Eickbush T."/>
            <person name="Evans J.D."/>
            <person name="Filipski A."/>
            <person name="Findeiss S."/>
            <person name="Freyhult E."/>
            <person name="Fulton L."/>
            <person name="Fulton R."/>
            <person name="Garcia A.C."/>
            <person name="Gardiner A."/>
            <person name="Garfield D.A."/>
            <person name="Garvin B.E."/>
            <person name="Gibson G."/>
            <person name="Gilbert D."/>
            <person name="Gnerre S."/>
            <person name="Godfrey J."/>
            <person name="Good R."/>
            <person name="Gotea V."/>
            <person name="Gravely B."/>
            <person name="Greenberg A.J."/>
            <person name="Griffiths-Jones S."/>
            <person name="Gross S."/>
            <person name="Guigo R."/>
            <person name="Gustafson E.A."/>
            <person name="Haerty W."/>
            <person name="Hahn M.W."/>
            <person name="Halligan D.L."/>
            <person name="Halpern A.L."/>
            <person name="Halter G.M."/>
            <person name="Han M.V."/>
            <person name="Heger A."/>
            <person name="Hillier L."/>
            <person name="Hinrichs A.S."/>
            <person name="Holmes I."/>
            <person name="Hoskins R.A."/>
            <person name="Hubisz M.J."/>
            <person name="Hultmark D."/>
            <person name="Huntley M.A."/>
            <person name="Jaffe D.B."/>
            <person name="Jagadeeshan S."/>
            <person name="Jeck W.R."/>
            <person name="Johnson J."/>
            <person name="Jones C.D."/>
            <person name="Jordan W.C."/>
            <person name="Karpen G.H."/>
            <person name="Kataoka E."/>
            <person name="Keightley P.D."/>
            <person name="Kheradpour P."/>
            <person name="Kirkness E.F."/>
            <person name="Koerich L.B."/>
            <person name="Kristiansen K."/>
            <person name="Kudrna D."/>
            <person name="Kulathinal R.J."/>
            <person name="Kumar S."/>
            <person name="Kwok R."/>
            <person name="Lander E."/>
            <person name="Langley C.H."/>
            <person name="Lapoint R."/>
            <person name="Lazzaro B.P."/>
            <person name="Lee S.J."/>
            <person name="Levesque L."/>
            <person name="Li R."/>
            <person name="Lin C.F."/>
            <person name="Lin M.F."/>
            <person name="Lindblad-Toh K."/>
            <person name="Llopart A."/>
            <person name="Long M."/>
            <person name="Low L."/>
            <person name="Lozovsky E."/>
            <person name="Lu J."/>
            <person name="Luo M."/>
            <person name="Machado C.A."/>
            <person name="Makalowski W."/>
            <person name="Marzo M."/>
            <person name="Matsuda M."/>
            <person name="Matzkin L."/>
            <person name="McAllister B."/>
            <person name="McBride C.S."/>
            <person name="McKernan B."/>
            <person name="McKernan K."/>
            <person name="Mendez-Lago M."/>
            <person name="Minx P."/>
            <person name="Mollenhauer M.U."/>
            <person name="Montooth K."/>
            <person name="Mount S.M."/>
            <person name="Mu X."/>
            <person name="Myers E."/>
            <person name="Negre B."/>
            <person name="Newfeld S."/>
            <person name="Nielsen R."/>
            <person name="Noor M.A."/>
            <person name="O'Grady P."/>
            <person name="Pachter L."/>
            <person name="Papaceit M."/>
            <person name="Parisi M.J."/>
            <person name="Parisi M."/>
            <person name="Parts L."/>
            <person name="Pedersen J.S."/>
            <person name="Pesole G."/>
            <person name="Phillippy A.M."/>
            <person name="Ponting C.P."/>
            <person name="Pop M."/>
            <person name="Porcelli D."/>
            <person name="Powell J.R."/>
            <person name="Prohaska S."/>
            <person name="Pruitt K."/>
            <person name="Puig M."/>
            <person name="Quesneville H."/>
            <person name="Ram K.R."/>
            <person name="Rand D."/>
            <person name="Rasmussen M.D."/>
            <person name="Reed L.K."/>
            <person name="Reenan R."/>
            <person name="Reily A."/>
            <person name="Remington K.A."/>
            <person name="Rieger T.T."/>
            <person name="Ritchie M.G."/>
            <person name="Robin C."/>
            <person name="Rogers Y.H."/>
            <person name="Rohde C."/>
            <person name="Rozas J."/>
            <person name="Rubenfield M.J."/>
            <person name="Ruiz A."/>
            <person name="Russo S."/>
            <person name="Salzberg S.L."/>
            <person name="Sanchez-Gracia A."/>
            <person name="Saranga D.J."/>
            <person name="Sato H."/>
            <person name="Schaeffer S.W."/>
            <person name="Schatz M.C."/>
            <person name="Schlenke T."/>
            <person name="Schwartz R."/>
            <person name="Segarra C."/>
            <person name="Singh R.S."/>
            <person name="Sirot L."/>
            <person name="Sirota M."/>
            <person name="Sisneros N.B."/>
            <person name="Smith C.D."/>
            <person name="Smith T.F."/>
            <person name="Spieth J."/>
            <person name="Stage D.E."/>
            <person name="Stark A."/>
            <person name="Stephan W."/>
            <person name="Strausberg R.L."/>
            <person name="Strempel S."/>
            <person name="Sturgill D."/>
            <person name="Sutton G."/>
            <person name="Sutton G.G."/>
            <person name="Tao W."/>
            <person name="Teichmann S."/>
            <person name="Tobari Y.N."/>
            <person name="Tomimura Y."/>
            <person name="Tsolas J.M."/>
            <person name="Valente V.L."/>
            <person name="Venter E."/>
            <person name="Venter J.C."/>
            <person name="Vicario S."/>
            <person name="Vieira F.G."/>
            <person name="Vilella A.J."/>
            <person name="Villasante A."/>
            <person name="Walenz B."/>
            <person name="Wang J."/>
            <person name="Wasserman M."/>
            <person name="Watts T."/>
            <person name="Wilson D."/>
            <person name="Wilson R.K."/>
            <person name="Wing R.A."/>
            <person name="Wolfner M.F."/>
            <person name="Wong A."/>
            <person name="Wong G.K."/>
            <person name="Wu C.I."/>
            <person name="Wu G."/>
            <person name="Yamamoto D."/>
            <person name="Yang H.P."/>
            <person name="Yang S.P."/>
            <person name="Yorke J.A."/>
            <person name="Yoshida K."/>
            <person name="Zdobnov E."/>
            <person name="Zhang P."/>
            <person name="Zhang Y."/>
            <person name="Zimin A.V."/>
            <person name="Baldwin J."/>
            <person name="Abdouelleil A."/>
            <person name="Abdulkadir J."/>
            <person name="Abebe A."/>
            <person name="Abera B."/>
            <person name="Abreu J."/>
            <person name="Acer S.C."/>
            <person name="Aftuck L."/>
            <person name="Alexander A."/>
            <person name="An P."/>
            <person name="Anderson E."/>
            <person name="Anderson S."/>
            <person name="Arachi H."/>
            <person name="Azer M."/>
            <person name="Bachantsang P."/>
            <person name="Barry A."/>
            <person name="Bayul T."/>
            <person name="Berlin A."/>
            <person name="Bessette D."/>
            <person name="Bloom T."/>
            <person name="Blye J."/>
            <person name="Boguslavskiy L."/>
            <person name="Bonnet C."/>
            <person name="Boukhgalter B."/>
            <person name="Bourzgui I."/>
            <person name="Brown A."/>
            <person name="Cahill P."/>
            <person name="Channer S."/>
            <person name="Cheshatsang Y."/>
            <person name="Chuda L."/>
            <person name="Citroen M."/>
            <person name="Collymore A."/>
            <person name="Cooke P."/>
            <person name="Costello M."/>
            <person name="D'Aco K."/>
            <person name="Daza R."/>
            <person name="De Haan G."/>
            <person name="DeGray S."/>
            <person name="DeMaso C."/>
            <person name="Dhargay N."/>
            <person name="Dooley K."/>
            <person name="Dooley E."/>
            <person name="Doricent M."/>
            <person name="Dorje P."/>
            <person name="Dorjee K."/>
            <person name="Dupes A."/>
            <person name="Elong R."/>
            <person name="Falk J."/>
            <person name="Farina A."/>
            <person name="Faro S."/>
            <person name="Ferguson D."/>
            <person name="Fisher S."/>
            <person name="Foley C.D."/>
            <person name="Franke A."/>
            <person name="Friedrich D."/>
            <person name="Gadbois L."/>
            <person name="Gearin G."/>
            <person name="Gearin C.R."/>
            <person name="Giannoukos G."/>
            <person name="Goode T."/>
            <person name="Graham J."/>
            <person name="Grandbois E."/>
            <person name="Grewal S."/>
            <person name="Gyaltsen K."/>
            <person name="Hafez N."/>
            <person name="Hagos B."/>
            <person name="Hall J."/>
            <person name="Henson C."/>
            <person name="Hollinger A."/>
            <person name="Honan T."/>
            <person name="Huard M.D."/>
            <person name="Hughes L."/>
            <person name="Hurhula B."/>
            <person name="Husby M.E."/>
            <person name="Kamat A."/>
            <person name="Kanga B."/>
            <person name="Kashin S."/>
            <person name="Khazanovich D."/>
            <person name="Kisner P."/>
            <person name="Lance K."/>
            <person name="Lara M."/>
            <person name="Lee W."/>
            <person name="Lennon N."/>
            <person name="Letendre F."/>
            <person name="LeVine R."/>
            <person name="Lipovsky A."/>
            <person name="Liu X."/>
            <person name="Liu J."/>
            <person name="Liu S."/>
            <person name="Lokyitsang T."/>
            <person name="Lokyitsang Y."/>
            <person name="Lubonja R."/>
            <person name="Lui A."/>
            <person name="MacDonald P."/>
            <person name="Magnisalis V."/>
            <person name="Maru K."/>
            <person name="Matthews C."/>
            <person name="McCusker W."/>
            <person name="McDonough S."/>
            <person name="Mehta T."/>
            <person name="Meldrim J."/>
            <person name="Meneus L."/>
            <person name="Mihai O."/>
            <person name="Mihalev A."/>
            <person name="Mihova T."/>
            <person name="Mittelman R."/>
            <person name="Mlenga V."/>
            <person name="Montmayeur A."/>
            <person name="Mulrain L."/>
            <person name="Navidi A."/>
            <person name="Naylor J."/>
            <person name="Negash T."/>
            <person name="Nguyen T."/>
            <person name="Nguyen N."/>
            <person name="Nicol R."/>
            <person name="Norbu C."/>
            <person name="Norbu N."/>
            <person name="Novod N."/>
            <person name="O'Neill B."/>
            <person name="Osman S."/>
            <person name="Markiewicz E."/>
            <person name="Oyono O.L."/>
            <person name="Patti C."/>
            <person name="Phunkhang P."/>
            <person name="Pierre F."/>
            <person name="Priest M."/>
            <person name="Raghuraman S."/>
            <person name="Rege F."/>
            <person name="Reyes R."/>
            <person name="Rise C."/>
            <person name="Rogov P."/>
            <person name="Ross K."/>
            <person name="Ryan E."/>
            <person name="Settipalli S."/>
            <person name="Shea T."/>
            <person name="Sherpa N."/>
            <person name="Shi L."/>
            <person name="Shih D."/>
            <person name="Sparrow T."/>
            <person name="Spaulding J."/>
            <person name="Stalker J."/>
            <person name="Stange-Thomann N."/>
            <person name="Stavropoulos S."/>
            <person name="Stone C."/>
            <person name="Strader C."/>
            <person name="Tesfaye S."/>
            <person name="Thomson T."/>
            <person name="Thoulutsang Y."/>
            <person name="Thoulutsang D."/>
            <person name="Topham K."/>
            <person name="Topping I."/>
            <person name="Tsamla T."/>
            <person name="Vassiliev H."/>
            <person name="Vo A."/>
            <person name="Wangchuk T."/>
            <person name="Wangdi T."/>
            <person name="Weiand M."/>
            <person name="Wilkinson J."/>
            <person name="Wilson A."/>
            <person name="Yadav S."/>
            <person name="Young G."/>
            <person name="Yu Q."/>
            <person name="Zembek L."/>
            <person name="Zhong D."/>
            <person name="Zimmer A."/>
            <person name="Zwirko Z."/>
            <person name="Jaffe D.B."/>
            <person name="Alvarez P."/>
            <person name="Brockman W."/>
            <person name="Butler J."/>
            <person name="Chin C."/>
            <person name="Gnerre S."/>
            <person name="Grabherr M."/>
            <person name="Kleber M."/>
            <person name="Mauceli E."/>
            <person name="MacCallum I."/>
        </authorList>
    </citation>
    <scope>NUCLEOTIDE SEQUENCE [LARGE SCALE GENOMIC DNA]</scope>
    <source>
        <strain evidence="3 4">TSC#14021-0224.01</strain>
    </source>
</reference>
<dbReference type="AlphaFoldDB" id="B3P3R5"/>
<protein>
    <submittedName>
        <fullName evidence="3">GG16889</fullName>
    </submittedName>
</protein>
<dbReference type="EMBL" id="CH954181">
    <property type="protein sequence ID" value="EDV48953.1"/>
    <property type="molecule type" value="Genomic_DNA"/>
</dbReference>
<dbReference type="eggNOG" id="ENOG502QTAC">
    <property type="taxonomic scope" value="Eukaryota"/>
</dbReference>
<name>B3P3R5_DROER</name>
<evidence type="ECO:0000256" key="2">
    <source>
        <dbReference type="SAM" id="SignalP"/>
    </source>
</evidence>
<dbReference type="PhylomeDB" id="B3P3R5"/>
<reference evidence="3 4" key="2">
    <citation type="journal article" date="2008" name="Bioinformatics">
        <title>Assembly reconciliation.</title>
        <authorList>
            <person name="Zimin A.V."/>
            <person name="Smith D.R."/>
            <person name="Sutton G."/>
            <person name="Yorke J.A."/>
        </authorList>
    </citation>
    <scope>NUCLEOTIDE SEQUENCE [LARGE SCALE GENOMIC DNA]</scope>
    <source>
        <strain evidence="3 4">TSC#14021-0224.01</strain>
    </source>
</reference>
<keyword evidence="4" id="KW-1185">Reference proteome</keyword>